<feature type="compositionally biased region" description="Polar residues" evidence="10">
    <location>
        <begin position="487"/>
        <end position="508"/>
    </location>
</feature>
<dbReference type="GO" id="GO:0004674">
    <property type="term" value="F:protein serine/threonine kinase activity"/>
    <property type="evidence" value="ECO:0007669"/>
    <property type="project" value="UniProtKB-KW"/>
</dbReference>
<evidence type="ECO:0000313" key="12">
    <source>
        <dbReference type="EMBL" id="KAF4354142.1"/>
    </source>
</evidence>
<dbReference type="PROSITE" id="PS00107">
    <property type="entry name" value="PROTEIN_KINASE_ATP"/>
    <property type="match status" value="1"/>
</dbReference>
<dbReference type="PROSITE" id="PS50011">
    <property type="entry name" value="PROTEIN_KINASE_DOM"/>
    <property type="match status" value="1"/>
</dbReference>
<dbReference type="EMBL" id="JAATIP010000284">
    <property type="protein sequence ID" value="KAF4354142.1"/>
    <property type="molecule type" value="Genomic_DNA"/>
</dbReference>
<evidence type="ECO:0000256" key="3">
    <source>
        <dbReference type="ARBA" id="ARBA00012513"/>
    </source>
</evidence>
<evidence type="ECO:0000256" key="2">
    <source>
        <dbReference type="ARBA" id="ARBA00011245"/>
    </source>
</evidence>
<comment type="caution">
    <text evidence="12">The sequence shown here is derived from an EMBL/GenBank/DDBJ whole genome shotgun (WGS) entry which is preliminary data.</text>
</comment>
<sequence>MEHVIGGKFKLGRKIGSGSFGELYLGINVQTGEEVAVKLESVKTKHPQLHYESKLYMLLQGGTGIPHLKWFGVEGEYNVMVIDLLGPSLEDLFNYCNRKFTLKTVLMLADQLINRVEYMHSRGFLHRDIKPDNFLMGLGRKANQVYFFSGSALTCISFFSMQVLNLVEHNSILVLPLEDILFKTSFAFLSHFMSMGTVKLWRMALVLEYLSKLRYIIDYGLAKKYRDLQTHKHIPYRENKNLTGTARYASVNTHLGVEQSRRDDLESLGYVLMFLRGSLPWQGLKAGTKKQKYDKISEKKMLTPIEVLCKSYPSEFTSYFHYCRSLRFEDKPDYSYLKRLFRDLFIREGYQFDYVFDWTILKYPQIGSSSRSRQPSGKPVLNPGPSADRPSVGQEIRERFSGAVEAFARRNNSGHGLHGDHSRHRSSDDAPSSKDVQKHDSERARSSSRNGSASKRPVLSSSRPSSSGEPSENRSSRLVSSSGRLSTTQRIQPGLESKTTSFSRNSAAGTRGSRDDTLRSFELLSIGTGKRK</sequence>
<comment type="subunit">
    <text evidence="2">Monomer.</text>
</comment>
<dbReference type="GO" id="GO:0005524">
    <property type="term" value="F:ATP binding"/>
    <property type="evidence" value="ECO:0007669"/>
    <property type="project" value="UniProtKB-UniRule"/>
</dbReference>
<evidence type="ECO:0000256" key="8">
    <source>
        <dbReference type="ARBA" id="ARBA00022840"/>
    </source>
</evidence>
<dbReference type="Proteomes" id="UP000525078">
    <property type="component" value="Unassembled WGS sequence"/>
</dbReference>
<dbReference type="Gene3D" id="1.10.510.10">
    <property type="entry name" value="Transferase(Phosphotransferase) domain 1"/>
    <property type="match status" value="2"/>
</dbReference>
<evidence type="ECO:0000256" key="9">
    <source>
        <dbReference type="PROSITE-ProRule" id="PRU10141"/>
    </source>
</evidence>
<evidence type="ECO:0000256" key="1">
    <source>
        <dbReference type="ARBA" id="ARBA00005926"/>
    </source>
</evidence>
<feature type="compositionally biased region" description="Low complexity" evidence="10">
    <location>
        <begin position="447"/>
        <end position="470"/>
    </location>
</feature>
<dbReference type="InterPro" id="IPR008271">
    <property type="entry name" value="Ser/Thr_kinase_AS"/>
</dbReference>
<dbReference type="FunFam" id="3.30.200.20:FF:000538">
    <property type="entry name" value="Putative Casein kinase I"/>
    <property type="match status" value="1"/>
</dbReference>
<dbReference type="SMART" id="SM00220">
    <property type="entry name" value="S_TKc"/>
    <property type="match status" value="1"/>
</dbReference>
<evidence type="ECO:0000313" key="13">
    <source>
        <dbReference type="Proteomes" id="UP000525078"/>
    </source>
</evidence>
<keyword evidence="7" id="KW-0418">Kinase</keyword>
<evidence type="ECO:0000256" key="5">
    <source>
        <dbReference type="ARBA" id="ARBA00022679"/>
    </source>
</evidence>
<organism evidence="12 13">
    <name type="scientific">Cannabis sativa</name>
    <name type="common">Hemp</name>
    <name type="synonym">Marijuana</name>
    <dbReference type="NCBI Taxonomy" id="3483"/>
    <lineage>
        <taxon>Eukaryota</taxon>
        <taxon>Viridiplantae</taxon>
        <taxon>Streptophyta</taxon>
        <taxon>Embryophyta</taxon>
        <taxon>Tracheophyta</taxon>
        <taxon>Spermatophyta</taxon>
        <taxon>Magnoliopsida</taxon>
        <taxon>eudicotyledons</taxon>
        <taxon>Gunneridae</taxon>
        <taxon>Pentapetalae</taxon>
        <taxon>rosids</taxon>
        <taxon>fabids</taxon>
        <taxon>Rosales</taxon>
        <taxon>Cannabaceae</taxon>
        <taxon>Cannabis</taxon>
    </lineage>
</organism>
<comment type="similarity">
    <text evidence="1">Belongs to the protein kinase superfamily. CK1 Ser/Thr protein kinase family. Casein kinase I subfamily.</text>
</comment>
<feature type="region of interest" description="Disordered" evidence="10">
    <location>
        <begin position="411"/>
        <end position="532"/>
    </location>
</feature>
<dbReference type="AlphaFoldDB" id="A0A7J6E725"/>
<feature type="compositionally biased region" description="Low complexity" evidence="10">
    <location>
        <begin position="476"/>
        <end position="486"/>
    </location>
</feature>
<keyword evidence="5" id="KW-0808">Transferase</keyword>
<dbReference type="PROSITE" id="PS00108">
    <property type="entry name" value="PROTEIN_KINASE_ST"/>
    <property type="match status" value="1"/>
</dbReference>
<proteinExistence type="inferred from homology"/>
<dbReference type="InterPro" id="IPR011009">
    <property type="entry name" value="Kinase-like_dom_sf"/>
</dbReference>
<evidence type="ECO:0000256" key="6">
    <source>
        <dbReference type="ARBA" id="ARBA00022741"/>
    </source>
</evidence>
<dbReference type="PANTHER" id="PTHR11909">
    <property type="entry name" value="CASEIN KINASE-RELATED"/>
    <property type="match status" value="1"/>
</dbReference>
<dbReference type="InterPro" id="IPR050235">
    <property type="entry name" value="CK1_Ser-Thr_kinase"/>
</dbReference>
<dbReference type="CDD" id="cd14125">
    <property type="entry name" value="STKc_CK1_delta_epsilon"/>
    <property type="match status" value="1"/>
</dbReference>
<evidence type="ECO:0000256" key="10">
    <source>
        <dbReference type="SAM" id="MobiDB-lite"/>
    </source>
</evidence>
<name>A0A7J6E725_CANSA</name>
<feature type="region of interest" description="Disordered" evidence="10">
    <location>
        <begin position="367"/>
        <end position="393"/>
    </location>
</feature>
<protein>
    <recommendedName>
        <fullName evidence="3">non-specific serine/threonine protein kinase</fullName>
        <ecNumber evidence="3">2.7.11.1</ecNumber>
    </recommendedName>
</protein>
<dbReference type="Gene3D" id="3.30.200.20">
    <property type="entry name" value="Phosphorylase Kinase, domain 1"/>
    <property type="match status" value="1"/>
</dbReference>
<accession>A0A7J6E725</accession>
<dbReference type="InterPro" id="IPR017441">
    <property type="entry name" value="Protein_kinase_ATP_BS"/>
</dbReference>
<feature type="compositionally biased region" description="Basic and acidic residues" evidence="10">
    <location>
        <begin position="417"/>
        <end position="445"/>
    </location>
</feature>
<evidence type="ECO:0000256" key="4">
    <source>
        <dbReference type="ARBA" id="ARBA00022527"/>
    </source>
</evidence>
<keyword evidence="4" id="KW-0723">Serine/threonine-protein kinase</keyword>
<dbReference type="SUPFAM" id="SSF56112">
    <property type="entry name" value="Protein kinase-like (PK-like)"/>
    <property type="match status" value="1"/>
</dbReference>
<evidence type="ECO:0000256" key="7">
    <source>
        <dbReference type="ARBA" id="ARBA00022777"/>
    </source>
</evidence>
<evidence type="ECO:0000259" key="11">
    <source>
        <dbReference type="PROSITE" id="PS50011"/>
    </source>
</evidence>
<feature type="domain" description="Protein kinase" evidence="11">
    <location>
        <begin position="9"/>
        <end position="346"/>
    </location>
</feature>
<feature type="binding site" evidence="9">
    <location>
        <position position="38"/>
    </location>
    <ligand>
        <name>ATP</name>
        <dbReference type="ChEBI" id="CHEBI:30616"/>
    </ligand>
</feature>
<keyword evidence="6 9" id="KW-0547">Nucleotide-binding</keyword>
<dbReference type="EC" id="2.7.11.1" evidence="3"/>
<keyword evidence="8 9" id="KW-0067">ATP-binding</keyword>
<dbReference type="FunFam" id="1.10.510.10:FF:001417">
    <property type="entry name" value="Casein kinase I isoform alpha"/>
    <property type="match status" value="1"/>
</dbReference>
<reference evidence="12 13" key="1">
    <citation type="journal article" date="2020" name="bioRxiv">
        <title>Sequence and annotation of 42 cannabis genomes reveals extensive copy number variation in cannabinoid synthesis and pathogen resistance genes.</title>
        <authorList>
            <person name="Mckernan K.J."/>
            <person name="Helbert Y."/>
            <person name="Kane L.T."/>
            <person name="Ebling H."/>
            <person name="Zhang L."/>
            <person name="Liu B."/>
            <person name="Eaton Z."/>
            <person name="Mclaughlin S."/>
            <person name="Kingan S."/>
            <person name="Baybayan P."/>
            <person name="Concepcion G."/>
            <person name="Jordan M."/>
            <person name="Riva A."/>
            <person name="Barbazuk W."/>
            <person name="Harkins T."/>
        </authorList>
    </citation>
    <scope>NUCLEOTIDE SEQUENCE [LARGE SCALE GENOMIC DNA]</scope>
    <source>
        <strain evidence="13">cv. Jamaican Lion 4</strain>
        <tissue evidence="12">Leaf</tissue>
    </source>
</reference>
<dbReference type="Pfam" id="PF00069">
    <property type="entry name" value="Pkinase"/>
    <property type="match status" value="1"/>
</dbReference>
<dbReference type="InterPro" id="IPR000719">
    <property type="entry name" value="Prot_kinase_dom"/>
</dbReference>
<gene>
    <name evidence="12" type="ORF">F8388_004154</name>
</gene>